<evidence type="ECO:0000256" key="1">
    <source>
        <dbReference type="ARBA" id="ARBA00008777"/>
    </source>
</evidence>
<dbReference type="InterPro" id="IPR000456">
    <property type="entry name" value="Ribosomal_bL17"/>
</dbReference>
<dbReference type="GO" id="GO:0022625">
    <property type="term" value="C:cytosolic large ribosomal subunit"/>
    <property type="evidence" value="ECO:0007669"/>
    <property type="project" value="TreeGrafter"/>
</dbReference>
<dbReference type="PANTHER" id="PTHR14413">
    <property type="entry name" value="RIBOSOMAL PROTEIN L17"/>
    <property type="match status" value="1"/>
</dbReference>
<keyword evidence="2 4" id="KW-0689">Ribosomal protein</keyword>
<accession>A0A1Z5JU82</accession>
<dbReference type="Proteomes" id="UP000198406">
    <property type="component" value="Unassembled WGS sequence"/>
</dbReference>
<dbReference type="SUPFAM" id="SSF64263">
    <property type="entry name" value="Prokaryotic ribosomal protein L17"/>
    <property type="match status" value="1"/>
</dbReference>
<evidence type="ECO:0000256" key="2">
    <source>
        <dbReference type="ARBA" id="ARBA00022980"/>
    </source>
</evidence>
<dbReference type="GO" id="GO:0006412">
    <property type="term" value="P:translation"/>
    <property type="evidence" value="ECO:0007669"/>
    <property type="project" value="InterPro"/>
</dbReference>
<name>A0A1Z5JU82_FISSO</name>
<evidence type="ECO:0000256" key="3">
    <source>
        <dbReference type="ARBA" id="ARBA00023274"/>
    </source>
</evidence>
<reference evidence="5 6" key="1">
    <citation type="journal article" date="2015" name="Plant Cell">
        <title>Oil accumulation by the oleaginous diatom Fistulifera solaris as revealed by the genome and transcriptome.</title>
        <authorList>
            <person name="Tanaka T."/>
            <person name="Maeda Y."/>
            <person name="Veluchamy A."/>
            <person name="Tanaka M."/>
            <person name="Abida H."/>
            <person name="Marechal E."/>
            <person name="Bowler C."/>
            <person name="Muto M."/>
            <person name="Sunaga Y."/>
            <person name="Tanaka M."/>
            <person name="Yoshino T."/>
            <person name="Taniguchi T."/>
            <person name="Fukuda Y."/>
            <person name="Nemoto M."/>
            <person name="Matsumoto M."/>
            <person name="Wong P.S."/>
            <person name="Aburatani S."/>
            <person name="Fujibuchi W."/>
        </authorList>
    </citation>
    <scope>NUCLEOTIDE SEQUENCE [LARGE SCALE GENOMIC DNA]</scope>
    <source>
        <strain evidence="5 6">JPCC DA0580</strain>
    </source>
</reference>
<dbReference type="Gene3D" id="3.90.1030.10">
    <property type="entry name" value="Ribosomal protein L17"/>
    <property type="match status" value="1"/>
</dbReference>
<comment type="similarity">
    <text evidence="1 4">Belongs to the bacterial ribosomal protein bL17 family.</text>
</comment>
<dbReference type="AlphaFoldDB" id="A0A1Z5JU82"/>
<proteinExistence type="inferred from homology"/>
<dbReference type="Pfam" id="PF01196">
    <property type="entry name" value="Ribosomal_L17"/>
    <property type="match status" value="1"/>
</dbReference>
<protein>
    <submittedName>
        <fullName evidence="5">Large subunit ribosomal protein L17</fullName>
    </submittedName>
</protein>
<evidence type="ECO:0000256" key="4">
    <source>
        <dbReference type="RuleBase" id="RU000660"/>
    </source>
</evidence>
<gene>
    <name evidence="5" type="ORF">FisN_18Lh260</name>
</gene>
<dbReference type="PROSITE" id="PS01167">
    <property type="entry name" value="RIBOSOMAL_L17"/>
    <property type="match status" value="1"/>
</dbReference>
<dbReference type="NCBIfam" id="TIGR00059">
    <property type="entry name" value="L17"/>
    <property type="match status" value="1"/>
</dbReference>
<keyword evidence="6" id="KW-1185">Reference proteome</keyword>
<dbReference type="InParanoid" id="A0A1Z5JU82"/>
<dbReference type="InterPro" id="IPR047859">
    <property type="entry name" value="Ribosomal_bL17_CS"/>
</dbReference>
<dbReference type="InterPro" id="IPR036373">
    <property type="entry name" value="Ribosomal_bL17_sf"/>
</dbReference>
<organism evidence="5 6">
    <name type="scientific">Fistulifera solaris</name>
    <name type="common">Oleaginous diatom</name>
    <dbReference type="NCBI Taxonomy" id="1519565"/>
    <lineage>
        <taxon>Eukaryota</taxon>
        <taxon>Sar</taxon>
        <taxon>Stramenopiles</taxon>
        <taxon>Ochrophyta</taxon>
        <taxon>Bacillariophyta</taxon>
        <taxon>Bacillariophyceae</taxon>
        <taxon>Bacillariophycidae</taxon>
        <taxon>Naviculales</taxon>
        <taxon>Naviculaceae</taxon>
        <taxon>Fistulifera</taxon>
    </lineage>
</organism>
<dbReference type="PANTHER" id="PTHR14413:SF16">
    <property type="entry name" value="LARGE RIBOSOMAL SUBUNIT PROTEIN BL17M"/>
    <property type="match status" value="1"/>
</dbReference>
<dbReference type="GO" id="GO:0003735">
    <property type="term" value="F:structural constituent of ribosome"/>
    <property type="evidence" value="ECO:0007669"/>
    <property type="project" value="InterPro"/>
</dbReference>
<dbReference type="EMBL" id="BDSP01000118">
    <property type="protein sequence ID" value="GAX17604.1"/>
    <property type="molecule type" value="Genomic_DNA"/>
</dbReference>
<evidence type="ECO:0000313" key="6">
    <source>
        <dbReference type="Proteomes" id="UP000198406"/>
    </source>
</evidence>
<dbReference type="HAMAP" id="MF_01368">
    <property type="entry name" value="Ribosomal_bL17"/>
    <property type="match status" value="1"/>
</dbReference>
<comment type="caution">
    <text evidence="5">The sequence shown here is derived from an EMBL/GenBank/DDBJ whole genome shotgun (WGS) entry which is preliminary data.</text>
</comment>
<evidence type="ECO:0000313" key="5">
    <source>
        <dbReference type="EMBL" id="GAX17604.1"/>
    </source>
</evidence>
<sequence>MRKGINFRKLSRTPAHKWAMLKNMVTSLVEHERIVTTTHKAKEARYLADKLITKAKGNDPLHARREINKIVTTAEAQTKLLNVLGPRYQFREGGYTRILKLAQRRKGDNADMAVLEYVDRPGEIRAARPPAVLQRQIESLSDVLQTLGIEDPTATLQQKDTHNKKL</sequence>
<keyword evidence="3 4" id="KW-0687">Ribonucleoprotein</keyword>
<dbReference type="OrthoDB" id="275000at2759"/>